<dbReference type="AlphaFoldDB" id="A0A2U8GLJ5"/>
<evidence type="ECO:0000313" key="3">
    <source>
        <dbReference type="Proteomes" id="UP000244930"/>
    </source>
</evidence>
<feature type="region of interest" description="Disordered" evidence="1">
    <location>
        <begin position="126"/>
        <end position="159"/>
    </location>
</feature>
<dbReference type="Proteomes" id="UP000244930">
    <property type="component" value="Chromosome"/>
</dbReference>
<evidence type="ECO:0000256" key="1">
    <source>
        <dbReference type="SAM" id="MobiDB-lite"/>
    </source>
</evidence>
<sequence>MYPILDIDAQLLLATLFAAKRKPTELVGIVTAAELLDCPINSTNLWAESFRRLATHGLIVADGELYALTPAAQAMAEGLPKKADISERVFLVREKLSAYTPAEKSPSIPMTGAQFDEAIRAHKAITRQSGKNLLMPKPKLDDDQRRPARRPFGAGRRRS</sequence>
<protein>
    <submittedName>
        <fullName evidence="2">Uncharacterized protein</fullName>
    </submittedName>
</protein>
<accession>A0A2U8GLJ5</accession>
<dbReference type="EMBL" id="CP022187">
    <property type="protein sequence ID" value="AWI74487.1"/>
    <property type="molecule type" value="Genomic_DNA"/>
</dbReference>
<proteinExistence type="predicted"/>
<keyword evidence="3" id="KW-1185">Reference proteome</keyword>
<dbReference type="KEGG" id="acom:CEW83_04035"/>
<organism evidence="2 3">
    <name type="scientific">Parazoarcus communis</name>
    <dbReference type="NCBI Taxonomy" id="41977"/>
    <lineage>
        <taxon>Bacteria</taxon>
        <taxon>Pseudomonadati</taxon>
        <taxon>Pseudomonadota</taxon>
        <taxon>Betaproteobacteria</taxon>
        <taxon>Rhodocyclales</taxon>
        <taxon>Zoogloeaceae</taxon>
        <taxon>Parazoarcus</taxon>
    </lineage>
</organism>
<feature type="compositionally biased region" description="Low complexity" evidence="1">
    <location>
        <begin position="150"/>
        <end position="159"/>
    </location>
</feature>
<gene>
    <name evidence="2" type="ORF">CEW83_04035</name>
</gene>
<evidence type="ECO:0000313" key="2">
    <source>
        <dbReference type="EMBL" id="AWI74487.1"/>
    </source>
</evidence>
<name>A0A2U8GLJ5_9RHOO</name>
<reference evidence="2 3" key="1">
    <citation type="submission" date="2017-06" db="EMBL/GenBank/DDBJ databases">
        <title>Azoarcus.</title>
        <authorList>
            <person name="Woo J.-H."/>
            <person name="Kim H.-S."/>
        </authorList>
    </citation>
    <scope>NUCLEOTIDE SEQUENCE [LARGE SCALE GENOMIC DNA]</scope>
    <source>
        <strain evidence="2 3">TSPY31</strain>
    </source>
</reference>